<evidence type="ECO:0000259" key="4">
    <source>
        <dbReference type="PROSITE" id="PS50053"/>
    </source>
</evidence>
<dbReference type="PANTHER" id="PTHR44305">
    <property type="entry name" value="SI:DKEY-192D15.2-RELATED"/>
    <property type="match status" value="1"/>
</dbReference>
<protein>
    <submittedName>
        <fullName evidence="5">Uncharacterized protein</fullName>
    </submittedName>
</protein>
<proteinExistence type="predicted"/>
<dbReference type="SUPFAM" id="SSF54236">
    <property type="entry name" value="Ubiquitin-like"/>
    <property type="match status" value="1"/>
</dbReference>
<dbReference type="SUPFAM" id="SSF56112">
    <property type="entry name" value="Protein kinase-like (PK-like)"/>
    <property type="match status" value="1"/>
</dbReference>
<feature type="compositionally biased region" description="Basic and acidic residues" evidence="2">
    <location>
        <begin position="93"/>
        <end position="103"/>
    </location>
</feature>
<evidence type="ECO:0000256" key="1">
    <source>
        <dbReference type="SAM" id="Coils"/>
    </source>
</evidence>
<feature type="compositionally biased region" description="Pro residues" evidence="2">
    <location>
        <begin position="284"/>
        <end position="297"/>
    </location>
</feature>
<keyword evidence="6" id="KW-1185">Reference proteome</keyword>
<comment type="caution">
    <text evidence="5">The sequence shown here is derived from an EMBL/GenBank/DDBJ whole genome shotgun (WGS) entry which is preliminary data.</text>
</comment>
<feature type="region of interest" description="Disordered" evidence="2">
    <location>
        <begin position="209"/>
        <end position="262"/>
    </location>
</feature>
<dbReference type="SUPFAM" id="SSF49265">
    <property type="entry name" value="Fibronectin type III"/>
    <property type="match status" value="1"/>
</dbReference>
<gene>
    <name evidence="5" type="ORF">TrLO_g5500</name>
</gene>
<dbReference type="InterPro" id="IPR029071">
    <property type="entry name" value="Ubiquitin-like_domsf"/>
</dbReference>
<name>A0A9W7KUF4_9STRA</name>
<feature type="region of interest" description="Disordered" evidence="2">
    <location>
        <begin position="461"/>
        <end position="578"/>
    </location>
</feature>
<dbReference type="InterPro" id="IPR000719">
    <property type="entry name" value="Prot_kinase_dom"/>
</dbReference>
<dbReference type="InterPro" id="IPR013783">
    <property type="entry name" value="Ig-like_fold"/>
</dbReference>
<evidence type="ECO:0000313" key="6">
    <source>
        <dbReference type="Proteomes" id="UP001165122"/>
    </source>
</evidence>
<dbReference type="CDD" id="cd17039">
    <property type="entry name" value="Ubl_ubiquitin_like"/>
    <property type="match status" value="1"/>
</dbReference>
<evidence type="ECO:0000313" key="5">
    <source>
        <dbReference type="EMBL" id="GMI11705.1"/>
    </source>
</evidence>
<sequence length="1891" mass="212102">MTSSITFSQEFLHNTTILTLTVSSSQTISQVKHAYFKEHGLEPSRNRMIYKGRPLSDDALMSNIINTEEGEHLLSTKIQIFPRPPIKPLNQEEEQRRNERDIKETRENVENLMSLTGFSREACFVAVIENQGDVSAAAANLYSRQDSVVNEKKEALMAEGMAEDEVDQIIDDKAVEEVFKEVEQEMAEKVEEMKSTTKTTKEGFVINPSELFKSVMEPKPETEPELELKEPVPEPEPEPEPEVKEPEPEPEPKVKESPKIEPKPASLLENLLADADADQDKSPRPLPTPLPPKPTPKLPEQLNLSASPLPSPRDLSREVSEEPIKTSKQATVENIFQSTRLHRIPGKDFTMPDLKMFDVPEGLGKNVKDVKDLEAIKTNKERIRGRVETEMRLESLAMSDITTSANKPTFHIRYRAKTRALRRIKCYRGWINDEVKMASLVSELKLWAKISSVSHNRRASNTLNDKGVAAHRKSVVKERKSSQHNAGTPKHQKHAQISPSGHRRSVVPSPKDGDGASANPTYETPTKTKKHTTISSSPQHQRGKSTHTPTSTHGRKHSTTPKHNNKHGDYDGGHKKNMFGQSGMRHKFVPKDHNFCVPVIGYSATFDCFQSVEGPHEKGSELGIVVDYCDGNLMRTQIEGIGRLKEYDVLRWAMQVCEAIKYMHSLNICHMGIRSDVVQLTGSDTVGKLDAVVVDFGTARECQGGVKGECECDINHIPNDNYTAPELHVQFITSSGGPTLIHPSKLDVWGLGCLLFELVTKSLIEDGEPLRDMESTAMAKVPSRFGDIVKHLLRRSLKQDPRKRAEIDEIEDVLVQRLDILDAQNKEFVKSKLPPEDELPNVSNKDLLALAKKSRKGGATGGKKGGKGKATMVSAEMDELASILDGDESVSTVESSKIKEKLLLKIEEAKRLATEQGWTRTKERVNETLRRRWWNSLTDHERFIVTHKKITRRENIVKACRRKLSKKAALCGWWTTKFVTVFVGHILKKLEAAGCLDKMKGGSFLVGGGVRVIEEKKVAEFSDDESSVASSVFTAKSLESASVASSKVGTAKVSMTSLEQGRLDHLINFELAIPVYIPFRKLLEVKNGVYFPVPEEDPNVIEADRRKQELALKMQAGLLLKDGSESPEQLTKRNALQAKMHWKGAGNKVKMAIALAMEVRHVDQGEDRVEVEDLDEETKVKMSEEEAEALKKAREVKAHMLGSSYAEAMVEAMDFHGLNGKKWASWMFAADEEAEVIMERMREQSLLTEVSEQILIKQNTIAKQLPKNEEVDSMFERAIRTAEMPRIPGWDDESKHHLLTRMQSVAQLKESAVGEDGLMIFKKLEMASMKTVLGFCLQRSYAKLHEIVWEGRFNAAATIQARVRGGIVRRIMAKVLEESAKRSKEILNAERRRRVQQREREIIQKCMKSLIIEVSDCTSNSMVVKLPDILVDLGRSKKHGFKIDSRIRKGVNDQGAVDVAVILKSYKAGREEQEKWEESRKEEEEEEGEAEEGGEKKKKSPKKKELFHVGEMDKVIEGLNPDCLYNVQLSIHENTKHNLVNVMEERRVEILKAKQERRDEEIMTEAVKAKEKAEQLTRKFSDIDASDLLGAQKLAKRVEEAGAKAMQVEMERMAEVIRTREEEEEPGLDDDEWTGLIKIKQMCGDLSESLRAGGSVGGEGGESIQVWTKRDKPDVVLGLALSYVWVMVYDKPGREEGKDWEVSGGGGGGGVAGLLSSQNKKVPRVLLRWGVPRDNGYPISAYLVQRRVLVAGAGGEEEGVEEIKLEEVEEEEKLTWTTVGKCKVPEFIDTIRDVVVDVEQKLVYRVCAVNKLGMGEFCAAGEVVVKRTGTKWETVGGAGELGVPREIKEVRRAADADRMMLSSGTISLVQPGMVVDWKKLQRAKKRKVQRK</sequence>
<dbReference type="Proteomes" id="UP001165122">
    <property type="component" value="Unassembled WGS sequence"/>
</dbReference>
<dbReference type="InterPro" id="IPR000626">
    <property type="entry name" value="Ubiquitin-like_dom"/>
</dbReference>
<dbReference type="SUPFAM" id="SSF46934">
    <property type="entry name" value="UBA-like"/>
    <property type="match status" value="1"/>
</dbReference>
<dbReference type="SMART" id="SM00220">
    <property type="entry name" value="S_TKc"/>
    <property type="match status" value="1"/>
</dbReference>
<dbReference type="Gene3D" id="1.10.510.10">
    <property type="entry name" value="Transferase(Phosphotransferase) domain 1"/>
    <property type="match status" value="1"/>
</dbReference>
<dbReference type="InterPro" id="IPR036116">
    <property type="entry name" value="FN3_sf"/>
</dbReference>
<dbReference type="InterPro" id="IPR011009">
    <property type="entry name" value="Kinase-like_dom_sf"/>
</dbReference>
<dbReference type="PROSITE" id="PS50053">
    <property type="entry name" value="UBIQUITIN_2"/>
    <property type="match status" value="1"/>
</dbReference>
<dbReference type="PANTHER" id="PTHR44305:SF24">
    <property type="entry name" value="TYROSINE-PROTEIN KINASE C03B1.5-RELATED"/>
    <property type="match status" value="1"/>
</dbReference>
<dbReference type="InterPro" id="IPR009060">
    <property type="entry name" value="UBA-like_sf"/>
</dbReference>
<feature type="compositionally biased region" description="Basic and acidic residues" evidence="2">
    <location>
        <begin position="241"/>
        <end position="262"/>
    </location>
</feature>
<feature type="coiled-coil region" evidence="1">
    <location>
        <begin position="1559"/>
        <end position="1611"/>
    </location>
</feature>
<evidence type="ECO:0000256" key="2">
    <source>
        <dbReference type="SAM" id="MobiDB-lite"/>
    </source>
</evidence>
<feature type="region of interest" description="Disordered" evidence="2">
    <location>
        <begin position="1473"/>
        <end position="1503"/>
    </location>
</feature>
<feature type="domain" description="Protein kinase" evidence="3">
    <location>
        <begin position="492"/>
        <end position="815"/>
    </location>
</feature>
<feature type="region of interest" description="Disordered" evidence="2">
    <location>
        <begin position="84"/>
        <end position="103"/>
    </location>
</feature>
<feature type="compositionally biased region" description="Basic residues" evidence="2">
    <location>
        <begin position="553"/>
        <end position="565"/>
    </location>
</feature>
<keyword evidence="1" id="KW-0175">Coiled coil</keyword>
<feature type="region of interest" description="Disordered" evidence="2">
    <location>
        <begin position="277"/>
        <end position="329"/>
    </location>
</feature>
<dbReference type="Pfam" id="PF00069">
    <property type="entry name" value="Pkinase"/>
    <property type="match status" value="1"/>
</dbReference>
<dbReference type="Gene3D" id="3.10.20.90">
    <property type="entry name" value="Phosphatidylinositol 3-kinase Catalytic Subunit, Chain A, domain 1"/>
    <property type="match status" value="1"/>
</dbReference>
<feature type="compositionally biased region" description="Basic and acidic residues" evidence="2">
    <location>
        <begin position="1473"/>
        <end position="1482"/>
    </location>
</feature>
<dbReference type="PROSITE" id="PS50011">
    <property type="entry name" value="PROTEIN_KINASE_DOM"/>
    <property type="match status" value="1"/>
</dbReference>
<feature type="compositionally biased region" description="Basic and acidic residues" evidence="2">
    <location>
        <begin position="314"/>
        <end position="325"/>
    </location>
</feature>
<accession>A0A9W7KUF4</accession>
<organism evidence="5 6">
    <name type="scientific">Triparma laevis f. longispina</name>
    <dbReference type="NCBI Taxonomy" id="1714387"/>
    <lineage>
        <taxon>Eukaryota</taxon>
        <taxon>Sar</taxon>
        <taxon>Stramenopiles</taxon>
        <taxon>Ochrophyta</taxon>
        <taxon>Bolidophyceae</taxon>
        <taxon>Parmales</taxon>
        <taxon>Triparmaceae</taxon>
        <taxon>Triparma</taxon>
    </lineage>
</organism>
<dbReference type="EMBL" id="BRXW01000166">
    <property type="protein sequence ID" value="GMI11705.1"/>
    <property type="molecule type" value="Genomic_DNA"/>
</dbReference>
<dbReference type="PROSITE" id="PS50096">
    <property type="entry name" value="IQ"/>
    <property type="match status" value="1"/>
</dbReference>
<feature type="domain" description="Ubiquitin-like" evidence="4">
    <location>
        <begin position="1"/>
        <end position="63"/>
    </location>
</feature>
<feature type="compositionally biased region" description="Basic and acidic residues" evidence="2">
    <location>
        <begin position="216"/>
        <end position="232"/>
    </location>
</feature>
<dbReference type="GO" id="GO:0005524">
    <property type="term" value="F:ATP binding"/>
    <property type="evidence" value="ECO:0007669"/>
    <property type="project" value="InterPro"/>
</dbReference>
<dbReference type="OrthoDB" id="4062651at2759"/>
<dbReference type="GO" id="GO:0004672">
    <property type="term" value="F:protein kinase activity"/>
    <property type="evidence" value="ECO:0007669"/>
    <property type="project" value="InterPro"/>
</dbReference>
<dbReference type="Gene3D" id="2.60.40.10">
    <property type="entry name" value="Immunoglobulins"/>
    <property type="match status" value="1"/>
</dbReference>
<reference evidence="6" key="1">
    <citation type="journal article" date="2023" name="Commun. Biol.">
        <title>Genome analysis of Parmales, the sister group of diatoms, reveals the evolutionary specialization of diatoms from phago-mixotrophs to photoautotrophs.</title>
        <authorList>
            <person name="Ban H."/>
            <person name="Sato S."/>
            <person name="Yoshikawa S."/>
            <person name="Yamada K."/>
            <person name="Nakamura Y."/>
            <person name="Ichinomiya M."/>
            <person name="Sato N."/>
            <person name="Blanc-Mathieu R."/>
            <person name="Endo H."/>
            <person name="Kuwata A."/>
            <person name="Ogata H."/>
        </authorList>
    </citation>
    <scope>NUCLEOTIDE SEQUENCE [LARGE SCALE GENOMIC DNA]</scope>
    <source>
        <strain evidence="6">NIES 3700</strain>
    </source>
</reference>
<feature type="compositionally biased region" description="Acidic residues" evidence="2">
    <location>
        <begin position="1483"/>
        <end position="1492"/>
    </location>
</feature>
<dbReference type="InterPro" id="IPR053083">
    <property type="entry name" value="TF_kinase-domain_protein"/>
</dbReference>
<dbReference type="Pfam" id="PF00240">
    <property type="entry name" value="ubiquitin"/>
    <property type="match status" value="1"/>
</dbReference>
<evidence type="ECO:0000259" key="3">
    <source>
        <dbReference type="PROSITE" id="PS50011"/>
    </source>
</evidence>